<evidence type="ECO:0000313" key="3">
    <source>
        <dbReference type="EMBL" id="KGE12442.1"/>
    </source>
</evidence>
<gene>
    <name evidence="3" type="ORF">DI53_3820</name>
</gene>
<dbReference type="AlphaFoldDB" id="A0A0B8SYN8"/>
<evidence type="ECO:0008006" key="5">
    <source>
        <dbReference type="Google" id="ProtNLM"/>
    </source>
</evidence>
<evidence type="ECO:0000256" key="1">
    <source>
        <dbReference type="SAM" id="MobiDB-lite"/>
    </source>
</evidence>
<dbReference type="STRING" id="1229276.DI53_3820"/>
<reference evidence="3 4" key="2">
    <citation type="journal article" date="2015" name="PLoS ONE">
        <title>Whole-Genome Optical Mapping and Finished Genome Sequence of Sphingobacterium deserti sp. nov., a New Species Isolated from the Western Desert of China.</title>
        <authorList>
            <person name="Teng C."/>
            <person name="Zhou Z."/>
            <person name="Molnar I."/>
            <person name="Li X."/>
            <person name="Tang R."/>
            <person name="Chen M."/>
            <person name="Wang L."/>
            <person name="Su S."/>
            <person name="Zhang W."/>
            <person name="Lin M."/>
        </authorList>
    </citation>
    <scope>NUCLEOTIDE SEQUENCE [LARGE SCALE GENOMIC DNA]</scope>
    <source>
        <strain evidence="4">ACCC05744</strain>
    </source>
</reference>
<dbReference type="PATRIC" id="fig|1229276.3.peg.3954"/>
<accession>A0A0B8SYN8</accession>
<feature type="signal peptide" evidence="2">
    <location>
        <begin position="1"/>
        <end position="20"/>
    </location>
</feature>
<proteinExistence type="predicted"/>
<dbReference type="PROSITE" id="PS51257">
    <property type="entry name" value="PROKAR_LIPOPROTEIN"/>
    <property type="match status" value="1"/>
</dbReference>
<name>A0A0B8SYN8_9SPHI</name>
<keyword evidence="4" id="KW-1185">Reference proteome</keyword>
<reference evidence="4" key="1">
    <citation type="submission" date="2014-04" db="EMBL/GenBank/DDBJ databases">
        <title>Whole-Genome optical mapping and complete genome sequence of Sphingobacterium deserti sp. nov., a new spaces isolated from desert in the west of China.</title>
        <authorList>
            <person name="Teng C."/>
            <person name="Zhou Z."/>
            <person name="Li X."/>
            <person name="Chen M."/>
            <person name="Lin M."/>
            <person name="Wang L."/>
            <person name="Su S."/>
            <person name="Zhang C."/>
            <person name="Zhang W."/>
        </authorList>
    </citation>
    <scope>NUCLEOTIDE SEQUENCE [LARGE SCALE GENOMIC DNA]</scope>
    <source>
        <strain evidence="4">ACCC05744</strain>
    </source>
</reference>
<keyword evidence="2" id="KW-0732">Signal</keyword>
<organism evidence="3 4">
    <name type="scientific">Sphingobacterium deserti</name>
    <dbReference type="NCBI Taxonomy" id="1229276"/>
    <lineage>
        <taxon>Bacteria</taxon>
        <taxon>Pseudomonadati</taxon>
        <taxon>Bacteroidota</taxon>
        <taxon>Sphingobacteriia</taxon>
        <taxon>Sphingobacteriales</taxon>
        <taxon>Sphingobacteriaceae</taxon>
        <taxon>Sphingobacterium</taxon>
    </lineage>
</organism>
<sequence>MIRVSKFAWILTLSTSILVACNGGKGSAESNEETDQRTNQVDGAGSFDNLQDGASKMETMQANLKNIKKLTNEELKAFFPENLNGWPRSAYSGGNQAYGVDVASGNAVYEAPDDKELMLTLTDGAGETGAAVVSLMAMSLTMDSEKDSEYEMTKNEDVQGYRAATRETKPQQEGSVVDSDITFIYKERYLVKLEGDGFKLDELKDLVAKLNFAALK</sequence>
<protein>
    <recommendedName>
        <fullName evidence="5">Lipoprotein</fullName>
    </recommendedName>
</protein>
<dbReference type="EMBL" id="JJMU01000070">
    <property type="protein sequence ID" value="KGE12442.1"/>
    <property type="molecule type" value="Genomic_DNA"/>
</dbReference>
<evidence type="ECO:0000256" key="2">
    <source>
        <dbReference type="SAM" id="SignalP"/>
    </source>
</evidence>
<dbReference type="eggNOG" id="ENOG5032WFK">
    <property type="taxonomic scope" value="Bacteria"/>
</dbReference>
<feature type="chain" id="PRO_5002125028" description="Lipoprotein" evidence="2">
    <location>
        <begin position="21"/>
        <end position="216"/>
    </location>
</feature>
<dbReference type="RefSeq" id="WP_037503486.1">
    <property type="nucleotide sequence ID" value="NZ_JJMU01000070.1"/>
</dbReference>
<feature type="region of interest" description="Disordered" evidence="1">
    <location>
        <begin position="24"/>
        <end position="48"/>
    </location>
</feature>
<evidence type="ECO:0000313" key="4">
    <source>
        <dbReference type="Proteomes" id="UP000031802"/>
    </source>
</evidence>
<comment type="caution">
    <text evidence="3">The sequence shown here is derived from an EMBL/GenBank/DDBJ whole genome shotgun (WGS) entry which is preliminary data.</text>
</comment>
<dbReference type="Proteomes" id="UP000031802">
    <property type="component" value="Unassembled WGS sequence"/>
</dbReference>
<dbReference type="OrthoDB" id="1257726at2"/>